<dbReference type="InterPro" id="IPR001538">
    <property type="entry name" value="Man6P_isomerase-2_C"/>
</dbReference>
<keyword evidence="2" id="KW-0413">Isomerase</keyword>
<dbReference type="SUPFAM" id="SSF51182">
    <property type="entry name" value="RmlC-like cupins"/>
    <property type="match status" value="1"/>
</dbReference>
<keyword evidence="3" id="KW-1185">Reference proteome</keyword>
<dbReference type="OrthoDB" id="9806359at2"/>
<evidence type="ECO:0000313" key="2">
    <source>
        <dbReference type="EMBL" id="SFT91886.1"/>
    </source>
</evidence>
<reference evidence="3" key="1">
    <citation type="submission" date="2016-10" db="EMBL/GenBank/DDBJ databases">
        <authorList>
            <person name="Varghese N."/>
            <person name="Submissions S."/>
        </authorList>
    </citation>
    <scope>NUCLEOTIDE SEQUENCE [LARGE SCALE GENOMIC DNA]</scope>
    <source>
        <strain evidence="3">DSM 23445</strain>
    </source>
</reference>
<proteinExistence type="predicted"/>
<dbReference type="RefSeq" id="WP_091694227.1">
    <property type="nucleotide sequence ID" value="NZ_FPBF01000003.1"/>
</dbReference>
<evidence type="ECO:0000259" key="1">
    <source>
        <dbReference type="Pfam" id="PF01050"/>
    </source>
</evidence>
<accession>A0A1I7BXH6</accession>
<gene>
    <name evidence="2" type="ORF">SAMN04489724_2821</name>
</gene>
<protein>
    <submittedName>
        <fullName evidence="2">Mannose-6-phosphate isomerase, cupin superfamily</fullName>
    </submittedName>
</protein>
<dbReference type="Pfam" id="PF01050">
    <property type="entry name" value="MannoseP_isomer"/>
    <property type="match status" value="1"/>
</dbReference>
<organism evidence="2 3">
    <name type="scientific">Algoriphagus locisalis</name>
    <dbReference type="NCBI Taxonomy" id="305507"/>
    <lineage>
        <taxon>Bacteria</taxon>
        <taxon>Pseudomonadati</taxon>
        <taxon>Bacteroidota</taxon>
        <taxon>Cytophagia</taxon>
        <taxon>Cytophagales</taxon>
        <taxon>Cyclobacteriaceae</taxon>
        <taxon>Algoriphagus</taxon>
    </lineage>
</organism>
<dbReference type="InterPro" id="IPR011051">
    <property type="entry name" value="RmlC_Cupin_sf"/>
</dbReference>
<dbReference type="AlphaFoldDB" id="A0A1I7BXH6"/>
<dbReference type="GO" id="GO:0016779">
    <property type="term" value="F:nucleotidyltransferase activity"/>
    <property type="evidence" value="ECO:0007669"/>
    <property type="project" value="InterPro"/>
</dbReference>
<dbReference type="STRING" id="305507.SAMN04489724_2821"/>
<name>A0A1I7BXH6_9BACT</name>
<dbReference type="GO" id="GO:0005976">
    <property type="term" value="P:polysaccharide metabolic process"/>
    <property type="evidence" value="ECO:0007669"/>
    <property type="project" value="InterPro"/>
</dbReference>
<dbReference type="Proteomes" id="UP000199673">
    <property type="component" value="Unassembled WGS sequence"/>
</dbReference>
<dbReference type="GO" id="GO:0016853">
    <property type="term" value="F:isomerase activity"/>
    <property type="evidence" value="ECO:0007669"/>
    <property type="project" value="UniProtKB-KW"/>
</dbReference>
<sequence length="173" mass="20031">MDLLQSTGQLNENEVFQKVEDFLKEKGFRIKVKDDTRPWGGFLVLDEAQIREFAAMFFEEIDLSETQLSQKLSPKFLLVAPGARLSWQYHFRRAELWKLIDGEAGIVRSETDELGELKKMEAGKTISLAQGERHRLVGLDSWGIVAEIWMHVDPEYPSNEEDIVRVEDDYARK</sequence>
<dbReference type="EMBL" id="FPBF01000003">
    <property type="protein sequence ID" value="SFT91886.1"/>
    <property type="molecule type" value="Genomic_DNA"/>
</dbReference>
<feature type="domain" description="Mannose-6-phosphate isomerase type II C-terminal" evidence="1">
    <location>
        <begin position="70"/>
        <end position="168"/>
    </location>
</feature>
<evidence type="ECO:0000313" key="3">
    <source>
        <dbReference type="Proteomes" id="UP000199673"/>
    </source>
</evidence>